<reference evidence="1 2" key="1">
    <citation type="journal article" date="2012" name="Science">
        <title>Ecological populations of bacteria act as socially cohesive units of antibiotic production and resistance.</title>
        <authorList>
            <person name="Cordero O.X."/>
            <person name="Wildschutte H."/>
            <person name="Kirkup B."/>
            <person name="Proehl S."/>
            <person name="Ngo L."/>
            <person name="Hussain F."/>
            <person name="Le Roux F."/>
            <person name="Mincer T."/>
            <person name="Polz M.F."/>
        </authorList>
    </citation>
    <scope>NUCLEOTIDE SEQUENCE [LARGE SCALE GENOMIC DNA]</scope>
    <source>
        <strain evidence="1 2">FF-238</strain>
    </source>
</reference>
<dbReference type="RefSeq" id="WP_017052210.1">
    <property type="nucleotide sequence ID" value="NZ_AJYW02000226.1"/>
</dbReference>
<gene>
    <name evidence="1" type="ORF">A130_18545</name>
</gene>
<comment type="caution">
    <text evidence="1">The sequence shown here is derived from an EMBL/GenBank/DDBJ whole genome shotgun (WGS) entry which is preliminary data.</text>
</comment>
<organism evidence="1 2">
    <name type="scientific">Vibrio genomosp. F6 str. FF-238</name>
    <dbReference type="NCBI Taxonomy" id="1191298"/>
    <lineage>
        <taxon>Bacteria</taxon>
        <taxon>Pseudomonadati</taxon>
        <taxon>Pseudomonadota</taxon>
        <taxon>Gammaproteobacteria</taxon>
        <taxon>Vibrionales</taxon>
        <taxon>Vibrionaceae</taxon>
        <taxon>Vibrio</taxon>
    </lineage>
</organism>
<sequence>MQSGTLRDYSEDMYKFYFEIGEYQEVGLGVLSAFVGELHSKLILHLEFGYEVTMPIQCIPETVRLLSQENIAIYQIVRGEKTKEKWR</sequence>
<proteinExistence type="predicted"/>
<evidence type="ECO:0000313" key="1">
    <source>
        <dbReference type="EMBL" id="OEE73654.1"/>
    </source>
</evidence>
<accession>A0A1E5CUQ4</accession>
<dbReference type="EMBL" id="AJYW02000226">
    <property type="protein sequence ID" value="OEE73654.1"/>
    <property type="molecule type" value="Genomic_DNA"/>
</dbReference>
<dbReference type="Proteomes" id="UP000094165">
    <property type="component" value="Unassembled WGS sequence"/>
</dbReference>
<dbReference type="AlphaFoldDB" id="A0A1E5CUQ4"/>
<name>A0A1E5CUQ4_9VIBR</name>
<keyword evidence="2" id="KW-1185">Reference proteome</keyword>
<evidence type="ECO:0000313" key="2">
    <source>
        <dbReference type="Proteomes" id="UP000094165"/>
    </source>
</evidence>
<protein>
    <submittedName>
        <fullName evidence="1">Uncharacterized protein</fullName>
    </submittedName>
</protein>